<dbReference type="PANTHER" id="PTHR15238">
    <property type="entry name" value="54S RIBOSOMAL PROTEIN L39, MITOCHONDRIAL"/>
    <property type="match status" value="1"/>
</dbReference>
<dbReference type="Proteomes" id="UP000680714">
    <property type="component" value="Unassembled WGS sequence"/>
</dbReference>
<evidence type="ECO:0000256" key="5">
    <source>
        <dbReference type="HAMAP-Rule" id="MF_00294"/>
    </source>
</evidence>
<dbReference type="PANTHER" id="PTHR15238:SF1">
    <property type="entry name" value="LARGE RIBOSOMAL SUBUNIT PROTEIN BL33M"/>
    <property type="match status" value="1"/>
</dbReference>
<dbReference type="RefSeq" id="WP_211548195.1">
    <property type="nucleotide sequence ID" value="NZ_JAGTUF010000007.1"/>
</dbReference>
<name>A0ABS5IBZ0_9PROT</name>
<dbReference type="InterPro" id="IPR038584">
    <property type="entry name" value="Ribosomal_bL33_sf"/>
</dbReference>
<feature type="transmembrane region" description="Helical" evidence="6">
    <location>
        <begin position="6"/>
        <end position="23"/>
    </location>
</feature>
<organism evidence="7 8">
    <name type="scientific">Magnetospirillum sulfuroxidans</name>
    <dbReference type="NCBI Taxonomy" id="611300"/>
    <lineage>
        <taxon>Bacteria</taxon>
        <taxon>Pseudomonadati</taxon>
        <taxon>Pseudomonadota</taxon>
        <taxon>Alphaproteobacteria</taxon>
        <taxon>Rhodospirillales</taxon>
        <taxon>Rhodospirillaceae</taxon>
        <taxon>Magnetospirillum</taxon>
    </lineage>
</organism>
<dbReference type="HAMAP" id="MF_00294">
    <property type="entry name" value="Ribosomal_bL33"/>
    <property type="match status" value="1"/>
</dbReference>
<gene>
    <name evidence="5 7" type="primary">rpmG</name>
    <name evidence="7" type="ORF">KEC16_09430</name>
</gene>
<evidence type="ECO:0000256" key="1">
    <source>
        <dbReference type="ARBA" id="ARBA00007596"/>
    </source>
</evidence>
<dbReference type="Gene3D" id="2.20.28.120">
    <property type="entry name" value="Ribosomal protein L33"/>
    <property type="match status" value="1"/>
</dbReference>
<reference evidence="7 8" key="1">
    <citation type="submission" date="2021-04" db="EMBL/GenBank/DDBJ databases">
        <title>Magnetospirillum sulfuroxidans sp. nov., a facultative chemolithoautotrophic sulfur-oxidizing alphaproteobacterium isolated from freshwater sediment and proposals for Paramagetospirillum gen. nov., and Magnetospirillaceae fam. nov.</title>
        <authorList>
            <person name="Koziaeva V."/>
            <person name="Geelhoed J.S."/>
            <person name="Sorokin D.Y."/>
            <person name="Grouzdev D.S."/>
        </authorList>
    </citation>
    <scope>NUCLEOTIDE SEQUENCE [LARGE SCALE GENOMIC DNA]</scope>
    <source>
        <strain evidence="7 8">J10</strain>
    </source>
</reference>
<comment type="caution">
    <text evidence="7">The sequence shown here is derived from an EMBL/GenBank/DDBJ whole genome shotgun (WGS) entry which is preliminary data.</text>
</comment>
<evidence type="ECO:0000256" key="4">
    <source>
        <dbReference type="ARBA" id="ARBA00035176"/>
    </source>
</evidence>
<accession>A0ABS5IBZ0</accession>
<evidence type="ECO:0000313" key="7">
    <source>
        <dbReference type="EMBL" id="MBR9971935.1"/>
    </source>
</evidence>
<keyword evidence="2 5" id="KW-0689">Ribosomal protein</keyword>
<dbReference type="SUPFAM" id="SSF57829">
    <property type="entry name" value="Zn-binding ribosomal proteins"/>
    <property type="match status" value="1"/>
</dbReference>
<keyword evidence="3 5" id="KW-0687">Ribonucleoprotein</keyword>
<dbReference type="InterPro" id="IPR001705">
    <property type="entry name" value="Ribosomal_bL33"/>
</dbReference>
<dbReference type="InterPro" id="IPR011332">
    <property type="entry name" value="Ribosomal_zn-bd"/>
</dbReference>
<evidence type="ECO:0000256" key="3">
    <source>
        <dbReference type="ARBA" id="ARBA00023274"/>
    </source>
</evidence>
<dbReference type="EMBL" id="JAGTUF010000007">
    <property type="protein sequence ID" value="MBR9971935.1"/>
    <property type="molecule type" value="Genomic_DNA"/>
</dbReference>
<proteinExistence type="inferred from homology"/>
<dbReference type="NCBIfam" id="TIGR01023">
    <property type="entry name" value="rpmG_bact"/>
    <property type="match status" value="1"/>
</dbReference>
<evidence type="ECO:0000313" key="8">
    <source>
        <dbReference type="Proteomes" id="UP000680714"/>
    </source>
</evidence>
<protein>
    <recommendedName>
        <fullName evidence="4 5">Large ribosomal subunit protein bL33</fullName>
    </recommendedName>
</protein>
<dbReference type="NCBIfam" id="NF001860">
    <property type="entry name" value="PRK00595.1"/>
    <property type="match status" value="1"/>
</dbReference>
<evidence type="ECO:0000256" key="2">
    <source>
        <dbReference type="ARBA" id="ARBA00022980"/>
    </source>
</evidence>
<keyword evidence="8" id="KW-1185">Reference proteome</keyword>
<evidence type="ECO:0000256" key="6">
    <source>
        <dbReference type="SAM" id="Phobius"/>
    </source>
</evidence>
<keyword evidence="6" id="KW-0472">Membrane</keyword>
<dbReference type="Pfam" id="PF00471">
    <property type="entry name" value="Ribosomal_L33"/>
    <property type="match status" value="1"/>
</dbReference>
<keyword evidence="6" id="KW-1133">Transmembrane helix</keyword>
<sequence length="55" mass="6341">MAKPATILIKLVSSAGTGFFYVAKKNPRKTTEKLKFRKYDPVVRKHVEFNESKIK</sequence>
<dbReference type="GO" id="GO:0005840">
    <property type="term" value="C:ribosome"/>
    <property type="evidence" value="ECO:0007669"/>
    <property type="project" value="UniProtKB-KW"/>
</dbReference>
<comment type="similarity">
    <text evidence="1 5">Belongs to the bacterial ribosomal protein bL33 family.</text>
</comment>
<keyword evidence="6" id="KW-0812">Transmembrane</keyword>